<reference evidence="2" key="1">
    <citation type="journal article" date="2014" name="Int. J. Syst. Evol. Microbiol.">
        <title>Complete genome sequence of Corynebacterium casei LMG S-19264T (=DSM 44701T), isolated from a smear-ripened cheese.</title>
        <authorList>
            <consortium name="US DOE Joint Genome Institute (JGI-PGF)"/>
            <person name="Walter F."/>
            <person name="Albersmeier A."/>
            <person name="Kalinowski J."/>
            <person name="Ruckert C."/>
        </authorList>
    </citation>
    <scope>NUCLEOTIDE SEQUENCE</scope>
    <source>
        <strain evidence="2">JCM 3091</strain>
    </source>
</reference>
<sequence length="102" mass="11096">MNSGNRTCRTPDNPYGIPNGPVAPKDNSPTTDPVEMPEITIRRVPCDDGTKDFDLKVTGTGLTSEDEMVVLLLMVVESCTGVSTDQYLAEVDLVRRIVQAAR</sequence>
<protein>
    <submittedName>
        <fullName evidence="2">Uncharacterized protein</fullName>
    </submittedName>
</protein>
<evidence type="ECO:0000313" key="2">
    <source>
        <dbReference type="EMBL" id="GGK31880.1"/>
    </source>
</evidence>
<feature type="region of interest" description="Disordered" evidence="1">
    <location>
        <begin position="1"/>
        <end position="38"/>
    </location>
</feature>
<feature type="compositionally biased region" description="Polar residues" evidence="1">
    <location>
        <begin position="1"/>
        <end position="10"/>
    </location>
</feature>
<dbReference type="Proteomes" id="UP000662200">
    <property type="component" value="Unassembled WGS sequence"/>
</dbReference>
<gene>
    <name evidence="2" type="ORF">GCM10010124_25790</name>
</gene>
<name>A0A8J3FK66_9ACTN</name>
<dbReference type="EMBL" id="BMQC01000008">
    <property type="protein sequence ID" value="GGK31880.1"/>
    <property type="molecule type" value="Genomic_DNA"/>
</dbReference>
<evidence type="ECO:0000313" key="3">
    <source>
        <dbReference type="Proteomes" id="UP000662200"/>
    </source>
</evidence>
<accession>A0A8J3FK66</accession>
<evidence type="ECO:0000256" key="1">
    <source>
        <dbReference type="SAM" id="MobiDB-lite"/>
    </source>
</evidence>
<organism evidence="2 3">
    <name type="scientific">Pilimelia terevasa</name>
    <dbReference type="NCBI Taxonomy" id="53372"/>
    <lineage>
        <taxon>Bacteria</taxon>
        <taxon>Bacillati</taxon>
        <taxon>Actinomycetota</taxon>
        <taxon>Actinomycetes</taxon>
        <taxon>Micromonosporales</taxon>
        <taxon>Micromonosporaceae</taxon>
        <taxon>Pilimelia</taxon>
    </lineage>
</organism>
<dbReference type="RefSeq" id="WP_189114533.1">
    <property type="nucleotide sequence ID" value="NZ_BMQC01000008.1"/>
</dbReference>
<proteinExistence type="predicted"/>
<reference evidence="2" key="2">
    <citation type="submission" date="2020-09" db="EMBL/GenBank/DDBJ databases">
        <authorList>
            <person name="Sun Q."/>
            <person name="Ohkuma M."/>
        </authorList>
    </citation>
    <scope>NUCLEOTIDE SEQUENCE</scope>
    <source>
        <strain evidence="2">JCM 3091</strain>
    </source>
</reference>
<dbReference type="AlphaFoldDB" id="A0A8J3FK66"/>
<comment type="caution">
    <text evidence="2">The sequence shown here is derived from an EMBL/GenBank/DDBJ whole genome shotgun (WGS) entry which is preliminary data.</text>
</comment>
<keyword evidence="3" id="KW-1185">Reference proteome</keyword>